<protein>
    <submittedName>
        <fullName evidence="1">Uncharacterized protein</fullName>
    </submittedName>
</protein>
<organism evidence="1 2">
    <name type="scientific">Mucilaginibacter robiniae</name>
    <dbReference type="NCBI Taxonomy" id="2728022"/>
    <lineage>
        <taxon>Bacteria</taxon>
        <taxon>Pseudomonadati</taxon>
        <taxon>Bacteroidota</taxon>
        <taxon>Sphingobacteriia</taxon>
        <taxon>Sphingobacteriales</taxon>
        <taxon>Sphingobacteriaceae</taxon>
        <taxon>Mucilaginibacter</taxon>
    </lineage>
</organism>
<accession>A0A7L5DVB8</accession>
<evidence type="ECO:0000313" key="1">
    <source>
        <dbReference type="EMBL" id="QJD95040.1"/>
    </source>
</evidence>
<gene>
    <name evidence="1" type="ORF">HH214_03665</name>
</gene>
<dbReference type="RefSeq" id="WP_169606057.1">
    <property type="nucleotide sequence ID" value="NZ_CP051682.1"/>
</dbReference>
<sequence length="283" mass="31281">MIKKILSVTVLLCLTVAFKAYCGWPTRPGRLIISPSFSYFNSSQDWDSVGHVNAKPNNGIFTSTNVSLFSEYGISRRIAANVTLPFISYHLRNDSAQYSKAGLGDAELSLKFYVANIGYRYYFTVQTTGIVPLYGTGDLGYGQLGTELRLGLSGAGKIGSKFYSLSFENGVRQYYGSNAPSQDRYNASFGLTLDKKFHDQLTLGISGIYSKSSLKAFTSNIYTARDYSFTQASISYGHTFNSHLSLFFTASRFIIGRNTSVGNNGSVSLIYHIDNVFARKVDY</sequence>
<proteinExistence type="predicted"/>
<dbReference type="AlphaFoldDB" id="A0A7L5DVB8"/>
<dbReference type="Proteomes" id="UP000503278">
    <property type="component" value="Chromosome"/>
</dbReference>
<dbReference type="KEGG" id="mrob:HH214_03665"/>
<reference evidence="1 2" key="1">
    <citation type="submission" date="2020-04" db="EMBL/GenBank/DDBJ databases">
        <title>Genome sequencing of novel species.</title>
        <authorList>
            <person name="Heo J."/>
            <person name="Kim S.-J."/>
            <person name="Kim J.-S."/>
            <person name="Hong S.-B."/>
            <person name="Kwon S.-W."/>
        </authorList>
    </citation>
    <scope>NUCLEOTIDE SEQUENCE [LARGE SCALE GENOMIC DNA]</scope>
    <source>
        <strain evidence="1 2">F39-2</strain>
    </source>
</reference>
<name>A0A7L5DVB8_9SPHI</name>
<dbReference type="EMBL" id="CP051682">
    <property type="protein sequence ID" value="QJD95040.1"/>
    <property type="molecule type" value="Genomic_DNA"/>
</dbReference>
<keyword evidence="2" id="KW-1185">Reference proteome</keyword>
<evidence type="ECO:0000313" key="2">
    <source>
        <dbReference type="Proteomes" id="UP000503278"/>
    </source>
</evidence>